<organism evidence="1 2">
    <name type="scientific">Phialocephala subalpina</name>
    <dbReference type="NCBI Taxonomy" id="576137"/>
    <lineage>
        <taxon>Eukaryota</taxon>
        <taxon>Fungi</taxon>
        <taxon>Dikarya</taxon>
        <taxon>Ascomycota</taxon>
        <taxon>Pezizomycotina</taxon>
        <taxon>Leotiomycetes</taxon>
        <taxon>Helotiales</taxon>
        <taxon>Mollisiaceae</taxon>
        <taxon>Phialocephala</taxon>
        <taxon>Phialocephala fortinii species complex</taxon>
    </lineage>
</organism>
<evidence type="ECO:0008006" key="3">
    <source>
        <dbReference type="Google" id="ProtNLM"/>
    </source>
</evidence>
<dbReference type="Proteomes" id="UP000184330">
    <property type="component" value="Unassembled WGS sequence"/>
</dbReference>
<dbReference type="Gene3D" id="1.20.1290.10">
    <property type="entry name" value="AhpD-like"/>
    <property type="match status" value="1"/>
</dbReference>
<keyword evidence="2" id="KW-1185">Reference proteome</keyword>
<gene>
    <name evidence="1" type="ORF">PAC_08763</name>
</gene>
<dbReference type="SUPFAM" id="SSF69118">
    <property type="entry name" value="AhpD-like"/>
    <property type="match status" value="1"/>
</dbReference>
<dbReference type="InterPro" id="IPR029032">
    <property type="entry name" value="AhpD-like"/>
</dbReference>
<evidence type="ECO:0000313" key="1">
    <source>
        <dbReference type="EMBL" id="CZR58871.1"/>
    </source>
</evidence>
<dbReference type="EMBL" id="FJOG01000012">
    <property type="protein sequence ID" value="CZR58871.1"/>
    <property type="molecule type" value="Genomic_DNA"/>
</dbReference>
<name>A0A1L7X1G7_9HELO</name>
<evidence type="ECO:0000313" key="2">
    <source>
        <dbReference type="Proteomes" id="UP000184330"/>
    </source>
</evidence>
<dbReference type="PANTHER" id="PTHR34846:SF11">
    <property type="entry name" value="4-CARBOXYMUCONOLACTONE DECARBOXYLASE FAMILY PROTEIN (AFU_ORTHOLOGUE AFUA_6G11590)"/>
    <property type="match status" value="1"/>
</dbReference>
<protein>
    <recommendedName>
        <fullName evidence="3">Carboxymuconolactone decarboxylase-like domain-containing protein</fullName>
    </recommendedName>
</protein>
<reference evidence="1 2" key="1">
    <citation type="submission" date="2016-03" db="EMBL/GenBank/DDBJ databases">
        <authorList>
            <person name="Ploux O."/>
        </authorList>
    </citation>
    <scope>NUCLEOTIDE SEQUENCE [LARGE SCALE GENOMIC DNA]</scope>
    <source>
        <strain evidence="1 2">UAMH 11012</strain>
    </source>
</reference>
<accession>A0A1L7X1G7</accession>
<sequence length="205" mass="22560">MSPERIPPIKPSDLTAEQKDAYDYMSQKADEFFGDAFTYKKDDGSLIGPFAPFLYTPALGKPFFDFVGAVSQIPGLPGTAREVVILATGAHYKGVYETYAHERVALKTTDLTKEQIKMIKSGEKPKDLGKGESVAFDATMELVGKPGPLAKERWDEVVKEFGEQGALALVHYVGLYAYTCILLNGCDVSLPEDEKLLEERAQSLI</sequence>
<dbReference type="AlphaFoldDB" id="A0A1L7X1G7"/>
<dbReference type="OrthoDB" id="2567457at2759"/>
<dbReference type="PANTHER" id="PTHR34846">
    <property type="entry name" value="4-CARBOXYMUCONOLACTONE DECARBOXYLASE FAMILY PROTEIN (AFU_ORTHOLOGUE AFUA_6G11590)"/>
    <property type="match status" value="1"/>
</dbReference>
<proteinExistence type="predicted"/>